<organism evidence="2 3">
    <name type="scientific">Pseudozyma flocculosa</name>
    <dbReference type="NCBI Taxonomy" id="84751"/>
    <lineage>
        <taxon>Eukaryota</taxon>
        <taxon>Fungi</taxon>
        <taxon>Dikarya</taxon>
        <taxon>Basidiomycota</taxon>
        <taxon>Ustilaginomycotina</taxon>
        <taxon>Ustilaginomycetes</taxon>
        <taxon>Ustilaginales</taxon>
        <taxon>Ustilaginaceae</taxon>
        <taxon>Pseudozyma</taxon>
    </lineage>
</organism>
<evidence type="ECO:0000313" key="3">
    <source>
        <dbReference type="Proteomes" id="UP000323386"/>
    </source>
</evidence>
<proteinExistence type="predicted"/>
<protein>
    <submittedName>
        <fullName evidence="2">Uncharacterized protein</fullName>
    </submittedName>
</protein>
<evidence type="ECO:0000313" key="2">
    <source>
        <dbReference type="EMBL" id="SPO40979.1"/>
    </source>
</evidence>
<evidence type="ECO:0000256" key="1">
    <source>
        <dbReference type="SAM" id="MobiDB-lite"/>
    </source>
</evidence>
<dbReference type="Proteomes" id="UP000323386">
    <property type="component" value="Unassembled WGS sequence"/>
</dbReference>
<dbReference type="AlphaFoldDB" id="A0A5C3FC52"/>
<keyword evidence="3" id="KW-1185">Reference proteome</keyword>
<reference evidence="2 3" key="1">
    <citation type="submission" date="2018-03" db="EMBL/GenBank/DDBJ databases">
        <authorList>
            <person name="Guldener U."/>
        </authorList>
    </citation>
    <scope>NUCLEOTIDE SEQUENCE [LARGE SCALE GENOMIC DNA]</scope>
    <source>
        <strain evidence="2 3">DAOM196992</strain>
    </source>
</reference>
<name>A0A5C3FC52_9BASI</name>
<sequence>MEWGTYCLLWKAASFKEFLRERGEFLQDLSQEGKGALDHLHKEGGMVTRSIKSLESLQDGELQNPSHDKFIVYLWAFKVDLKDLVPWVEQYANGCSQANKGKANKYLVKAQVVDRQRDNKVASKRKGDTTKVTLLYYLLERLCKQGHLEASKSLYVLDSPRTHDNLQLVERLLLALFKLDTLLNMVPGGNLFKVFVPSTVKDMATALVSRSSSSATTATSSTSSSTAPSTSSTTPSVALQVLYLTIAPEDSPKYNQAIISRLVKTLQEGSPSPIHIKAVREDHKGLVSDSSKKGTTIILTMLPAWSHHGQAHPCLYPGP</sequence>
<accession>A0A5C3FC52</accession>
<gene>
    <name evidence="2" type="ORF">PSFLO_06461</name>
</gene>
<feature type="region of interest" description="Disordered" evidence="1">
    <location>
        <begin position="211"/>
        <end position="233"/>
    </location>
</feature>
<dbReference type="EMBL" id="OOIP01000023">
    <property type="protein sequence ID" value="SPO40979.1"/>
    <property type="molecule type" value="Genomic_DNA"/>
</dbReference>